<feature type="active site" description="Proton donor" evidence="6">
    <location>
        <position position="435"/>
    </location>
</feature>
<keyword evidence="2 6" id="KW-0328">Glycosyltransferase</keyword>
<dbReference type="Pfam" id="PF11896">
    <property type="entry name" value="GlgE_dom_N_S"/>
    <property type="match status" value="1"/>
</dbReference>
<dbReference type="Pfam" id="PF21702">
    <property type="entry name" value="GLGE_C"/>
    <property type="match status" value="1"/>
</dbReference>
<comment type="subunit">
    <text evidence="1 6">Homodimer.</text>
</comment>
<feature type="domain" description="Glycosyl hydrolase family 13 catalytic" evidence="8">
    <location>
        <begin position="223"/>
        <end position="571"/>
    </location>
</feature>
<evidence type="ECO:0000256" key="5">
    <source>
        <dbReference type="ARBA" id="ARBA00048735"/>
    </source>
</evidence>
<dbReference type="SUPFAM" id="SSF51445">
    <property type="entry name" value="(Trans)glycosidases"/>
    <property type="match status" value="1"/>
</dbReference>
<keyword evidence="4 6" id="KW-0119">Carbohydrate metabolism</keyword>
<dbReference type="GO" id="GO:0016758">
    <property type="term" value="F:hexosyltransferase activity"/>
    <property type="evidence" value="ECO:0007669"/>
    <property type="project" value="UniProtKB-UniRule"/>
</dbReference>
<dbReference type="Gene3D" id="2.60.40.1180">
    <property type="entry name" value="Golgi alpha-mannosidase II"/>
    <property type="match status" value="1"/>
</dbReference>
<dbReference type="Gene3D" id="3.20.20.80">
    <property type="entry name" value="Glycosidases"/>
    <property type="match status" value="1"/>
</dbReference>
<feature type="active site" description="Nucleophile" evidence="6">
    <location>
        <position position="406"/>
    </location>
</feature>
<dbReference type="HAMAP" id="MF_02124">
    <property type="entry name" value="GlgE"/>
    <property type="match status" value="1"/>
</dbReference>
<feature type="binding site" evidence="6">
    <location>
        <position position="370"/>
    </location>
    <ligand>
        <name>alpha-maltose 1-phosphate</name>
        <dbReference type="ChEBI" id="CHEBI:63576"/>
    </ligand>
</feature>
<dbReference type="InterPro" id="IPR049171">
    <property type="entry name" value="GLGE_C"/>
</dbReference>
<dbReference type="EC" id="2.4.99.16" evidence="6"/>
<dbReference type="SMART" id="SM00642">
    <property type="entry name" value="Aamy"/>
    <property type="match status" value="1"/>
</dbReference>
<organism evidence="9 10">
    <name type="scientific">Candidatus Propionivibrio dominans</name>
    <dbReference type="NCBI Taxonomy" id="2954373"/>
    <lineage>
        <taxon>Bacteria</taxon>
        <taxon>Pseudomonadati</taxon>
        <taxon>Pseudomonadota</taxon>
        <taxon>Betaproteobacteria</taxon>
        <taxon>Rhodocyclales</taxon>
        <taxon>Rhodocyclaceae</taxon>
        <taxon>Propionivibrio</taxon>
    </lineage>
</organism>
<feature type="binding site" evidence="6">
    <location>
        <position position="335"/>
    </location>
    <ligand>
        <name>alpha-maltose 1-phosphate</name>
        <dbReference type="ChEBI" id="CHEBI:63576"/>
    </ligand>
</feature>
<protein>
    <recommendedName>
        <fullName evidence="6">Alpha-1,4-glucan:maltose-1-phosphate maltosyltransferase</fullName>
        <shortName evidence="6">GMPMT</shortName>
        <ecNumber evidence="6">2.4.99.16</ecNumber>
    </recommendedName>
    <alternativeName>
        <fullName evidence="6">(1-&gt;4)-alpha-D-glucan:maltose-1-phosphate alpha-D-maltosyltransferase</fullName>
    </alternativeName>
</protein>
<dbReference type="InterPro" id="IPR021828">
    <property type="entry name" value="GlgE_dom_N/S"/>
</dbReference>
<evidence type="ECO:0000313" key="10">
    <source>
        <dbReference type="Proteomes" id="UP000886602"/>
    </source>
</evidence>
<dbReference type="AlphaFoldDB" id="A0A9D7IHA3"/>
<accession>A0A9D7IHA3</accession>
<feature type="site" description="Transition state stabilizer" evidence="6">
    <location>
        <position position="493"/>
    </location>
</feature>
<dbReference type="InterPro" id="IPR006047">
    <property type="entry name" value="GH13_cat_dom"/>
</dbReference>
<feature type="region of interest" description="Disordered" evidence="7">
    <location>
        <begin position="273"/>
        <end position="297"/>
    </location>
</feature>
<dbReference type="GO" id="GO:0030979">
    <property type="term" value="P:alpha-glucan biosynthetic process"/>
    <property type="evidence" value="ECO:0007669"/>
    <property type="project" value="UniProtKB-UniRule"/>
</dbReference>
<dbReference type="Gene3D" id="1.20.58.80">
    <property type="entry name" value="Phosphotransferase system, lactose/cellobiose-type IIA subunit"/>
    <property type="match status" value="1"/>
</dbReference>
<evidence type="ECO:0000256" key="3">
    <source>
        <dbReference type="ARBA" id="ARBA00022679"/>
    </source>
</evidence>
<sequence length="685" mass="78520">MTKAVLNKSSVVAPHHKAETVGSKLTVGLRSRPIVILNVYPEIDGGRYAIKREVGDTLIVSADVFKEGHDKLSVMLMVRRRDEQAWHEVPMTCINHGLDRWQGEVVLTENTGYVYTVEAWSDVFESWLDEVRKKLGANVDVSLELIEGRDLVEDAAGRASAPDKGYLDGILKRFAAADYTQRCNLLLTEELRSTVARWPDRGTASRYDLELEVFVDRVAARYAAWYEMFHRSQGTVPGKPATLKDCERRLPEIRDLGFDVIYFVPVHPIGRTHRKGPDNSLNAGPNDPGSPYAIGSDEGGHTALHKDLGTLDDFRHFVDAAAAHGMEVALDFAIQCSPDHPWIKNHPDWFRFRPDGTIKYAENPPKKYQDIVNVDFYTVDQEGLWNEILHSVLFWVELGVKIFRVDNPHTKPLPFWEWLIREIRVDHPDVIFLAEAFTRPPMMRMLAKVGYIQSYTYFTWRNFKHEITEYLTELTQSPVAEYMRPNFFPTTPDILPEFLQNGGRPAFQTRFVLAATLSSVYGMYNGYELCENAAVPGKEEYLHSEKYDYKVWDWDRPGNIKDLIAKVNRIRRENSALHELTNLRFYTAHDDNILFYGKMTPDRSNMILIAVNLDPFDAHATDLEIPLYDLGLGEHDNYIVQELISGVKHLWSGSRHHVQLGPETNQAMILRVVPWHHKDFESLNA</sequence>
<dbReference type="PANTHER" id="PTHR47786:SF2">
    <property type="entry name" value="GLYCOSYL HYDROLASE FAMILY 13 CATALYTIC DOMAIN-CONTAINING PROTEIN"/>
    <property type="match status" value="1"/>
</dbReference>
<reference evidence="9" key="1">
    <citation type="submission" date="2020-10" db="EMBL/GenBank/DDBJ databases">
        <title>Connecting structure to function with the recovery of over 1000 high-quality activated sludge metagenome-assembled genomes encoding full-length rRNA genes using long-read sequencing.</title>
        <authorList>
            <person name="Singleton C.M."/>
            <person name="Petriglieri F."/>
            <person name="Kristensen J.M."/>
            <person name="Kirkegaard R.H."/>
            <person name="Michaelsen T.Y."/>
            <person name="Andersen M.H."/>
            <person name="Karst S.M."/>
            <person name="Dueholm M.S."/>
            <person name="Nielsen P.H."/>
            <person name="Albertsen M."/>
        </authorList>
    </citation>
    <scope>NUCLEOTIDE SEQUENCE</scope>
    <source>
        <strain evidence="9">EsbW_18-Q3-R4-48_MAXAC.044</strain>
    </source>
</reference>
<dbReference type="CDD" id="cd11344">
    <property type="entry name" value="AmyAc_GlgE_like"/>
    <property type="match status" value="1"/>
</dbReference>
<comment type="function">
    <text evidence="6">Maltosyltransferase that uses maltose 1-phosphate (M1P) as the sugar donor to elongate linear or branched alpha-(1-&gt;4)-glucans. Is involved in a branched alpha-glucan biosynthetic pathway from trehalose, together with TreS, Mak and GlgB.</text>
</comment>
<dbReference type="EMBL" id="JADJNC010000013">
    <property type="protein sequence ID" value="MBK7423259.1"/>
    <property type="molecule type" value="Genomic_DNA"/>
</dbReference>
<keyword evidence="3 6" id="KW-0808">Transferase</keyword>
<dbReference type="InterPro" id="IPR013780">
    <property type="entry name" value="Glyco_hydro_b"/>
</dbReference>
<evidence type="ECO:0000256" key="7">
    <source>
        <dbReference type="SAM" id="MobiDB-lite"/>
    </source>
</evidence>
<dbReference type="PANTHER" id="PTHR47786">
    <property type="entry name" value="ALPHA-1,4-GLUCAN:MALTOSE-1-PHOSPHATE MALTOSYLTRANSFERASE"/>
    <property type="match status" value="1"/>
</dbReference>
<evidence type="ECO:0000256" key="4">
    <source>
        <dbReference type="ARBA" id="ARBA00023277"/>
    </source>
</evidence>
<dbReference type="InterPro" id="IPR017853">
    <property type="entry name" value="GH"/>
</dbReference>
<comment type="similarity">
    <text evidence="6">Belongs to the glycosyl hydrolase 13 family. GlgE subfamily.</text>
</comment>
<feature type="binding site" evidence="6">
    <location>
        <begin position="546"/>
        <end position="547"/>
    </location>
    <ligand>
        <name>alpha-maltose 1-phosphate</name>
        <dbReference type="ChEBI" id="CHEBI:63576"/>
    </ligand>
</feature>
<dbReference type="Gene3D" id="2.60.40.10">
    <property type="entry name" value="Immunoglobulins"/>
    <property type="match status" value="1"/>
</dbReference>
<comment type="catalytic activity">
    <reaction evidence="5 6">
        <text>alpha-maltose 1-phosphate + [(1-&gt;4)-alpha-D-glucosyl](n) = [(1-&gt;4)-alpha-D-glucosyl](n+2) + phosphate</text>
        <dbReference type="Rhea" id="RHEA:42692"/>
        <dbReference type="Rhea" id="RHEA-COMP:9584"/>
        <dbReference type="Rhea" id="RHEA-COMP:10183"/>
        <dbReference type="ChEBI" id="CHEBI:15444"/>
        <dbReference type="ChEBI" id="CHEBI:43474"/>
        <dbReference type="ChEBI" id="CHEBI:63576"/>
        <dbReference type="EC" id="2.4.99.16"/>
    </reaction>
</comment>
<evidence type="ECO:0000259" key="8">
    <source>
        <dbReference type="SMART" id="SM00642"/>
    </source>
</evidence>
<evidence type="ECO:0000256" key="1">
    <source>
        <dbReference type="ARBA" id="ARBA00011738"/>
    </source>
</evidence>
<gene>
    <name evidence="6" type="primary">glgE</name>
    <name evidence="9" type="ORF">IPJ48_09245</name>
</gene>
<feature type="binding site" evidence="6">
    <location>
        <position position="275"/>
    </location>
    <ligand>
        <name>alpha-maltose 1-phosphate</name>
        <dbReference type="ChEBI" id="CHEBI:63576"/>
    </ligand>
</feature>
<dbReference type="InterPro" id="IPR013783">
    <property type="entry name" value="Ig-like_fold"/>
</dbReference>
<dbReference type="InterPro" id="IPR026585">
    <property type="entry name" value="GlgE"/>
</dbReference>
<evidence type="ECO:0000256" key="6">
    <source>
        <dbReference type="HAMAP-Rule" id="MF_02124"/>
    </source>
</evidence>
<name>A0A9D7IHA3_9RHOO</name>
<evidence type="ECO:0000313" key="9">
    <source>
        <dbReference type="EMBL" id="MBK7423259.1"/>
    </source>
</evidence>
<comment type="caution">
    <text evidence="9">The sequence shown here is derived from an EMBL/GenBank/DDBJ whole genome shotgun (WGS) entry which is preliminary data.</text>
</comment>
<proteinExistence type="inferred from homology"/>
<dbReference type="Proteomes" id="UP000886602">
    <property type="component" value="Unassembled WGS sequence"/>
</dbReference>
<feature type="binding site" evidence="6">
    <location>
        <position position="407"/>
    </location>
    <ligand>
        <name>alpha-maltose 1-phosphate</name>
        <dbReference type="ChEBI" id="CHEBI:63576"/>
    </ligand>
</feature>
<evidence type="ECO:0000256" key="2">
    <source>
        <dbReference type="ARBA" id="ARBA00022676"/>
    </source>
</evidence>
<dbReference type="GO" id="GO:0004553">
    <property type="term" value="F:hydrolase activity, hydrolyzing O-glycosyl compounds"/>
    <property type="evidence" value="ECO:0007669"/>
    <property type="project" value="InterPro"/>
</dbReference>